<dbReference type="InParanoid" id="A0A1X2HHI4"/>
<evidence type="ECO:0000256" key="2">
    <source>
        <dbReference type="ARBA" id="ARBA00022679"/>
    </source>
</evidence>
<dbReference type="Gene3D" id="3.40.50.300">
    <property type="entry name" value="P-loop containing nucleotide triphosphate hydrolases"/>
    <property type="match status" value="1"/>
</dbReference>
<sequence>MHRMPLRRLLSSTATITRLGTRSFHDCPVNELQPLRLLLLGSPGSGKGTQSERLQNAFGVAHLSSGDILRRNMHQRTAVGQRAADYVSNGKLVPDDIMLQLIDAELARVNNPNWLLDGFPRTVPQADALDKVLYKSTQPLNLVVNLEVPEDVILGRIMDRWVHVASGRVYNLSYNPPRVAGVDDITGERLSKRADDNPDVFRVRMKQYKEMTAPLLDHYSQIAVTVRGNTSDEIYPQIEREIVNRLGLLPGQLSVPCTTTAAAAAVSRHRRDRHPDNAADNGTTSAAMM</sequence>
<dbReference type="GO" id="GO:0005759">
    <property type="term" value="C:mitochondrial matrix"/>
    <property type="evidence" value="ECO:0007669"/>
    <property type="project" value="UniProtKB-SubCell"/>
</dbReference>
<proteinExistence type="inferred from homology"/>
<evidence type="ECO:0000256" key="9">
    <source>
        <dbReference type="SAM" id="MobiDB-lite"/>
    </source>
</evidence>
<evidence type="ECO:0000256" key="6">
    <source>
        <dbReference type="ARBA" id="ARBA00023134"/>
    </source>
</evidence>
<reference evidence="11 12" key="1">
    <citation type="submission" date="2016-07" db="EMBL/GenBank/DDBJ databases">
        <title>Pervasive Adenine N6-methylation of Active Genes in Fungi.</title>
        <authorList>
            <consortium name="DOE Joint Genome Institute"/>
            <person name="Mondo S.J."/>
            <person name="Dannebaum R.O."/>
            <person name="Kuo R.C."/>
            <person name="Labutti K."/>
            <person name="Haridas S."/>
            <person name="Kuo A."/>
            <person name="Salamov A."/>
            <person name="Ahrendt S.R."/>
            <person name="Lipzen A."/>
            <person name="Sullivan W."/>
            <person name="Andreopoulos W.B."/>
            <person name="Clum A."/>
            <person name="Lindquist E."/>
            <person name="Daum C."/>
            <person name="Ramamoorthy G.K."/>
            <person name="Gryganskyi A."/>
            <person name="Culley D."/>
            <person name="Magnuson J.K."/>
            <person name="James T.Y."/>
            <person name="O'Malley M.A."/>
            <person name="Stajich J.E."/>
            <person name="Spatafora J.W."/>
            <person name="Visel A."/>
            <person name="Grigoriev I.V."/>
        </authorList>
    </citation>
    <scope>NUCLEOTIDE SEQUENCE [LARGE SCALE GENOMIC DNA]</scope>
    <source>
        <strain evidence="11 12">NRRL 2496</strain>
    </source>
</reference>
<dbReference type="PRINTS" id="PR00094">
    <property type="entry name" value="ADENYLTKNASE"/>
</dbReference>
<dbReference type="CDD" id="cd01428">
    <property type="entry name" value="ADK"/>
    <property type="match status" value="1"/>
</dbReference>
<keyword evidence="12" id="KW-1185">Reference proteome</keyword>
<keyword evidence="5" id="KW-0496">Mitochondrion</keyword>
<keyword evidence="3" id="KW-0547">Nucleotide-binding</keyword>
<evidence type="ECO:0000259" key="10">
    <source>
        <dbReference type="Pfam" id="PF05191"/>
    </source>
</evidence>
<dbReference type="InterPro" id="IPR006259">
    <property type="entry name" value="Adenyl_kin_sub"/>
</dbReference>
<evidence type="ECO:0000256" key="7">
    <source>
        <dbReference type="ARBA" id="ARBA00047210"/>
    </source>
</evidence>
<dbReference type="GO" id="GO:0005743">
    <property type="term" value="C:mitochondrial inner membrane"/>
    <property type="evidence" value="ECO:0007669"/>
    <property type="project" value="EnsemblFungi"/>
</dbReference>
<dbReference type="InterPro" id="IPR007862">
    <property type="entry name" value="Adenylate_kinase_lid-dom"/>
</dbReference>
<comment type="similarity">
    <text evidence="8">Belongs to the adenylate kinase family.</text>
</comment>
<dbReference type="AlphaFoldDB" id="A0A1X2HHI4"/>
<dbReference type="Pfam" id="PF05191">
    <property type="entry name" value="ADK_lid"/>
    <property type="match status" value="1"/>
</dbReference>
<keyword evidence="2 8" id="KW-0808">Transferase</keyword>
<dbReference type="HAMAP" id="MF_00235">
    <property type="entry name" value="Adenylate_kinase_Adk"/>
    <property type="match status" value="1"/>
</dbReference>
<dbReference type="InterPro" id="IPR028586">
    <property type="entry name" value="AK3/Ak4_mitochondrial"/>
</dbReference>
<feature type="region of interest" description="Disordered" evidence="9">
    <location>
        <begin position="265"/>
        <end position="289"/>
    </location>
</feature>
<protein>
    <recommendedName>
        <fullName evidence="7">Adenylate kinase 3</fullName>
    </recommendedName>
</protein>
<name>A0A1X2HHI4_SYNRA</name>
<dbReference type="Pfam" id="PF00406">
    <property type="entry name" value="ADK"/>
    <property type="match status" value="1"/>
</dbReference>
<dbReference type="PANTHER" id="PTHR23359">
    <property type="entry name" value="NUCLEOTIDE KINASE"/>
    <property type="match status" value="1"/>
</dbReference>
<dbReference type="Proteomes" id="UP000242180">
    <property type="component" value="Unassembled WGS sequence"/>
</dbReference>
<dbReference type="OMA" id="IKVENTM"/>
<dbReference type="HAMAP" id="MF_03169">
    <property type="entry name" value="Adenylate_kinase_AK3"/>
    <property type="match status" value="1"/>
</dbReference>
<dbReference type="OrthoDB" id="439792at2759"/>
<evidence type="ECO:0000256" key="3">
    <source>
        <dbReference type="ARBA" id="ARBA00022741"/>
    </source>
</evidence>
<evidence type="ECO:0000313" key="12">
    <source>
        <dbReference type="Proteomes" id="UP000242180"/>
    </source>
</evidence>
<feature type="compositionally biased region" description="Polar residues" evidence="9">
    <location>
        <begin position="280"/>
        <end position="289"/>
    </location>
</feature>
<comment type="caution">
    <text evidence="11">The sequence shown here is derived from an EMBL/GenBank/DDBJ whole genome shotgun (WGS) entry which is preliminary data.</text>
</comment>
<keyword evidence="4 8" id="KW-0418">Kinase</keyword>
<feature type="non-terminal residue" evidence="11">
    <location>
        <position position="289"/>
    </location>
</feature>
<dbReference type="GO" id="GO:0004017">
    <property type="term" value="F:AMP kinase activity"/>
    <property type="evidence" value="ECO:0007669"/>
    <property type="project" value="InterPro"/>
</dbReference>
<accession>A0A1X2HHI4</accession>
<evidence type="ECO:0000256" key="8">
    <source>
        <dbReference type="RuleBase" id="RU003330"/>
    </source>
</evidence>
<evidence type="ECO:0000256" key="5">
    <source>
        <dbReference type="ARBA" id="ARBA00023128"/>
    </source>
</evidence>
<feature type="domain" description="Adenylate kinase active site lid" evidence="10">
    <location>
        <begin position="160"/>
        <end position="195"/>
    </location>
</feature>
<dbReference type="InterPro" id="IPR000850">
    <property type="entry name" value="Adenylat/UMP-CMP_kin"/>
</dbReference>
<dbReference type="GO" id="GO:0046899">
    <property type="term" value="F:nucleoside triphosphate adenylate kinase activity"/>
    <property type="evidence" value="ECO:0007669"/>
    <property type="project" value="EnsemblFungi"/>
</dbReference>
<comment type="subcellular location">
    <subcellularLocation>
        <location evidence="1">Mitochondrion matrix</location>
    </subcellularLocation>
</comment>
<dbReference type="FunFam" id="3.40.50.300:FF:000106">
    <property type="entry name" value="Adenylate kinase mitochondrial"/>
    <property type="match status" value="1"/>
</dbReference>
<keyword evidence="6" id="KW-0342">GTP-binding</keyword>
<dbReference type="PROSITE" id="PS00113">
    <property type="entry name" value="ADENYLATE_KINASE"/>
    <property type="match status" value="1"/>
</dbReference>
<dbReference type="GO" id="GO:0005525">
    <property type="term" value="F:GTP binding"/>
    <property type="evidence" value="ECO:0007669"/>
    <property type="project" value="UniProtKB-KW"/>
</dbReference>
<dbReference type="InterPro" id="IPR027417">
    <property type="entry name" value="P-loop_NTPase"/>
</dbReference>
<dbReference type="STRING" id="13706.A0A1X2HHI4"/>
<dbReference type="InterPro" id="IPR033690">
    <property type="entry name" value="Adenylat_kinase_CS"/>
</dbReference>
<evidence type="ECO:0000256" key="4">
    <source>
        <dbReference type="ARBA" id="ARBA00022777"/>
    </source>
</evidence>
<gene>
    <name evidence="11" type="ORF">BCR43DRAFT_487729</name>
</gene>
<dbReference type="GO" id="GO:0005524">
    <property type="term" value="F:ATP binding"/>
    <property type="evidence" value="ECO:0007669"/>
    <property type="project" value="InterPro"/>
</dbReference>
<dbReference type="EMBL" id="MCGN01000003">
    <property type="protein sequence ID" value="ORY98554.1"/>
    <property type="molecule type" value="Genomic_DNA"/>
</dbReference>
<evidence type="ECO:0000313" key="11">
    <source>
        <dbReference type="EMBL" id="ORY98554.1"/>
    </source>
</evidence>
<organism evidence="11 12">
    <name type="scientific">Syncephalastrum racemosum</name>
    <name type="common">Filamentous fungus</name>
    <dbReference type="NCBI Taxonomy" id="13706"/>
    <lineage>
        <taxon>Eukaryota</taxon>
        <taxon>Fungi</taxon>
        <taxon>Fungi incertae sedis</taxon>
        <taxon>Mucoromycota</taxon>
        <taxon>Mucoromycotina</taxon>
        <taxon>Mucoromycetes</taxon>
        <taxon>Mucorales</taxon>
        <taxon>Syncephalastraceae</taxon>
        <taxon>Syncephalastrum</taxon>
    </lineage>
</organism>
<evidence type="ECO:0000256" key="1">
    <source>
        <dbReference type="ARBA" id="ARBA00004305"/>
    </source>
</evidence>
<dbReference type="SUPFAM" id="SSF52540">
    <property type="entry name" value="P-loop containing nucleoside triphosphate hydrolases"/>
    <property type="match status" value="1"/>
</dbReference>
<dbReference type="NCBIfam" id="TIGR01351">
    <property type="entry name" value="adk"/>
    <property type="match status" value="1"/>
</dbReference>